<accession>A0ABX3BWH8</accession>
<evidence type="ECO:0000313" key="1">
    <source>
        <dbReference type="EMBL" id="OHU07322.1"/>
    </source>
</evidence>
<sequence length="108" mass="12111">MTAQRSVRSRTGSIAVTTTEQGLPLNLKIDQREMKRPPQALADEILALCKLSALRQQVARRREILQQPFGAEVVRTLELPTEAELAAAEETVLGQEEDDQPQTWMRSV</sequence>
<reference evidence="1 2" key="1">
    <citation type="submission" date="2016-10" db="EMBL/GenBank/DDBJ databases">
        <title>Evaluation of Human, Animal and Environmental Mycobacterium chelonae Isolates by Core Genome Phylogenomic Analysis, Targeted Gene Comparison, and Anti-microbial Susceptibility Patterns: A Tale of Mistaken Identities.</title>
        <authorList>
            <person name="Fogelson S.B."/>
            <person name="Camus A.C."/>
            <person name="Lorenz W."/>
            <person name="Vasireddy R."/>
            <person name="Vasireddy S."/>
            <person name="Smith T."/>
            <person name="Brown-Elliott B.A."/>
            <person name="Wallace R.J.Jr."/>
            <person name="Hasan N.A."/>
            <person name="Reischl U."/>
            <person name="Sanchez S."/>
        </authorList>
    </citation>
    <scope>NUCLEOTIDE SEQUENCE [LARGE SCALE GENOMIC DNA]</scope>
    <source>
        <strain evidence="1 2">8528</strain>
    </source>
</reference>
<comment type="caution">
    <text evidence="1">The sequence shown here is derived from an EMBL/GenBank/DDBJ whole genome shotgun (WGS) entry which is preliminary data.</text>
</comment>
<evidence type="ECO:0000313" key="2">
    <source>
        <dbReference type="Proteomes" id="UP000179621"/>
    </source>
</evidence>
<organism evidence="1 2">
    <name type="scientific">Mycobacteroides saopaulense</name>
    <dbReference type="NCBI Taxonomy" id="1578165"/>
    <lineage>
        <taxon>Bacteria</taxon>
        <taxon>Bacillati</taxon>
        <taxon>Actinomycetota</taxon>
        <taxon>Actinomycetes</taxon>
        <taxon>Mycobacteriales</taxon>
        <taxon>Mycobacteriaceae</taxon>
        <taxon>Mycobacteroides</taxon>
    </lineage>
</organism>
<protein>
    <submittedName>
        <fullName evidence="1">Uncharacterized protein</fullName>
    </submittedName>
</protein>
<proteinExistence type="predicted"/>
<dbReference type="RefSeq" id="WP_070913442.1">
    <property type="nucleotide sequence ID" value="NZ_MLIC01000010.1"/>
</dbReference>
<dbReference type="Proteomes" id="UP000179621">
    <property type="component" value="Unassembled WGS sequence"/>
</dbReference>
<keyword evidence="2" id="KW-1185">Reference proteome</keyword>
<dbReference type="EMBL" id="MLIH01000033">
    <property type="protein sequence ID" value="OHU07322.1"/>
    <property type="molecule type" value="Genomic_DNA"/>
</dbReference>
<name>A0ABX3BWH8_9MYCO</name>
<gene>
    <name evidence="1" type="ORF">BKG73_18915</name>
</gene>